<dbReference type="Proteomes" id="UP000075880">
    <property type="component" value="Unassembled WGS sequence"/>
</dbReference>
<keyword evidence="6" id="KW-0805">Transcription regulation</keyword>
<feature type="compositionally biased region" description="Polar residues" evidence="11">
    <location>
        <begin position="1681"/>
        <end position="1702"/>
    </location>
</feature>
<dbReference type="EnsemblMetazoa" id="ENSAATROPT008454">
    <property type="protein sequence ID" value="ENSAATROPP007612"/>
    <property type="gene ID" value="ENSAATROPG006894"/>
</dbReference>
<feature type="compositionally biased region" description="Polar residues" evidence="11">
    <location>
        <begin position="1911"/>
        <end position="1920"/>
    </location>
</feature>
<feature type="compositionally biased region" description="Polar residues" evidence="11">
    <location>
        <begin position="1597"/>
        <end position="1610"/>
    </location>
</feature>
<feature type="compositionally biased region" description="Polar residues" evidence="11">
    <location>
        <begin position="2157"/>
        <end position="2166"/>
    </location>
</feature>
<feature type="domain" description="C2H2-type" evidence="12">
    <location>
        <begin position="1983"/>
        <end position="2010"/>
    </location>
</feature>
<evidence type="ECO:0000256" key="6">
    <source>
        <dbReference type="ARBA" id="ARBA00023015"/>
    </source>
</evidence>
<feature type="region of interest" description="Disordered" evidence="11">
    <location>
        <begin position="2157"/>
        <end position="2179"/>
    </location>
</feature>
<dbReference type="GO" id="GO:0000981">
    <property type="term" value="F:DNA-binding transcription factor activity, RNA polymerase II-specific"/>
    <property type="evidence" value="ECO:0007669"/>
    <property type="project" value="TreeGrafter"/>
</dbReference>
<feature type="region of interest" description="Disordered" evidence="11">
    <location>
        <begin position="1895"/>
        <end position="1962"/>
    </location>
</feature>
<feature type="domain" description="C2H2-type" evidence="12">
    <location>
        <begin position="2916"/>
        <end position="2945"/>
    </location>
</feature>
<evidence type="ECO:0000256" key="1">
    <source>
        <dbReference type="ARBA" id="ARBA00004123"/>
    </source>
</evidence>
<dbReference type="PROSITE" id="PS50157">
    <property type="entry name" value="ZINC_FINGER_C2H2_2"/>
    <property type="match status" value="7"/>
</dbReference>
<dbReference type="SMART" id="SM00355">
    <property type="entry name" value="ZnF_C2H2"/>
    <property type="match status" value="8"/>
</dbReference>
<dbReference type="PANTHER" id="PTHR45944:SF2">
    <property type="entry name" value="SCHNURRI, ISOFORM F"/>
    <property type="match status" value="1"/>
</dbReference>
<dbReference type="GO" id="GO:0000978">
    <property type="term" value="F:RNA polymerase II cis-regulatory region sequence-specific DNA binding"/>
    <property type="evidence" value="ECO:0007669"/>
    <property type="project" value="TreeGrafter"/>
</dbReference>
<feature type="domain" description="C2H2-type" evidence="12">
    <location>
        <begin position="2011"/>
        <end position="2035"/>
    </location>
</feature>
<dbReference type="GO" id="GO:0005634">
    <property type="term" value="C:nucleus"/>
    <property type="evidence" value="ECO:0007669"/>
    <property type="project" value="UniProtKB-SubCell"/>
</dbReference>
<feature type="compositionally biased region" description="Polar residues" evidence="11">
    <location>
        <begin position="2064"/>
        <end position="2076"/>
    </location>
</feature>
<feature type="region of interest" description="Disordered" evidence="11">
    <location>
        <begin position="1"/>
        <end position="130"/>
    </location>
</feature>
<dbReference type="PROSITE" id="PS00028">
    <property type="entry name" value="ZINC_FINGER_C2H2_1"/>
    <property type="match status" value="7"/>
</dbReference>
<feature type="region of interest" description="Disordered" evidence="11">
    <location>
        <begin position="3040"/>
        <end position="3113"/>
    </location>
</feature>
<feature type="compositionally biased region" description="Pro residues" evidence="11">
    <location>
        <begin position="1664"/>
        <end position="1676"/>
    </location>
</feature>
<feature type="compositionally biased region" description="Low complexity" evidence="11">
    <location>
        <begin position="3043"/>
        <end position="3058"/>
    </location>
</feature>
<feature type="compositionally biased region" description="Low complexity" evidence="11">
    <location>
        <begin position="2797"/>
        <end position="2825"/>
    </location>
</feature>
<evidence type="ECO:0000256" key="4">
    <source>
        <dbReference type="ARBA" id="ARBA00022771"/>
    </source>
</evidence>
<feature type="compositionally biased region" description="Basic and acidic residues" evidence="11">
    <location>
        <begin position="165"/>
        <end position="176"/>
    </location>
</feature>
<organism evidence="14 15">
    <name type="scientific">Anopheles atroparvus</name>
    <name type="common">European mosquito</name>
    <dbReference type="NCBI Taxonomy" id="41427"/>
    <lineage>
        <taxon>Eukaryota</taxon>
        <taxon>Metazoa</taxon>
        <taxon>Ecdysozoa</taxon>
        <taxon>Arthropoda</taxon>
        <taxon>Hexapoda</taxon>
        <taxon>Insecta</taxon>
        <taxon>Pterygota</taxon>
        <taxon>Neoptera</taxon>
        <taxon>Endopterygota</taxon>
        <taxon>Diptera</taxon>
        <taxon>Nematocera</taxon>
        <taxon>Culicoidea</taxon>
        <taxon>Culicidae</taxon>
        <taxon>Anophelinae</taxon>
        <taxon>Anopheles</taxon>
    </lineage>
</organism>
<dbReference type="Gene3D" id="3.30.160.60">
    <property type="entry name" value="Classic Zinc Finger"/>
    <property type="match status" value="5"/>
</dbReference>
<keyword evidence="4 10" id="KW-0863">Zinc-finger</keyword>
<keyword evidence="9" id="KW-0539">Nucleus</keyword>
<evidence type="ECO:0000256" key="8">
    <source>
        <dbReference type="ARBA" id="ARBA00023163"/>
    </source>
</evidence>
<feature type="compositionally biased region" description="Polar residues" evidence="11">
    <location>
        <begin position="1201"/>
        <end position="1228"/>
    </location>
</feature>
<feature type="compositionally biased region" description="Basic residues" evidence="11">
    <location>
        <begin position="1"/>
        <end position="14"/>
    </location>
</feature>
<dbReference type="Pfam" id="PF00096">
    <property type="entry name" value="zf-C2H2"/>
    <property type="match status" value="5"/>
</dbReference>
<evidence type="ECO:0000313" key="14">
    <source>
        <dbReference type="EnsemblMetazoa" id="ENSAATROPP007612"/>
    </source>
</evidence>
<evidence type="ECO:0000256" key="2">
    <source>
        <dbReference type="ARBA" id="ARBA00022723"/>
    </source>
</evidence>
<dbReference type="SMART" id="SM00451">
    <property type="entry name" value="ZnF_U1"/>
    <property type="match status" value="4"/>
</dbReference>
<keyword evidence="15" id="KW-1185">Reference proteome</keyword>
<feature type="region of interest" description="Disordered" evidence="11">
    <location>
        <begin position="2794"/>
        <end position="2825"/>
    </location>
</feature>
<feature type="domain" description="C2H2-type" evidence="12">
    <location>
        <begin position="573"/>
        <end position="600"/>
    </location>
</feature>
<feature type="region of interest" description="Disordered" evidence="11">
    <location>
        <begin position="2229"/>
        <end position="2287"/>
    </location>
</feature>
<feature type="compositionally biased region" description="Polar residues" evidence="11">
    <location>
        <begin position="939"/>
        <end position="961"/>
    </location>
</feature>
<feature type="domain" description="CCHC HIVEP-type" evidence="13">
    <location>
        <begin position="1134"/>
        <end position="1164"/>
    </location>
</feature>
<dbReference type="GO" id="GO:0008270">
    <property type="term" value="F:zinc ion binding"/>
    <property type="evidence" value="ECO:0007669"/>
    <property type="project" value="UniProtKB-KW"/>
</dbReference>
<feature type="region of interest" description="Disordered" evidence="11">
    <location>
        <begin position="3189"/>
        <end position="3209"/>
    </location>
</feature>
<dbReference type="FunFam" id="3.30.160.60:FF:000594">
    <property type="entry name" value="Transcription factor HIVEP2"/>
    <property type="match status" value="1"/>
</dbReference>
<feature type="compositionally biased region" description="Low complexity" evidence="11">
    <location>
        <begin position="366"/>
        <end position="403"/>
    </location>
</feature>
<feature type="compositionally biased region" description="Low complexity" evidence="11">
    <location>
        <begin position="530"/>
        <end position="554"/>
    </location>
</feature>
<feature type="region of interest" description="Disordered" evidence="11">
    <location>
        <begin position="917"/>
        <end position="961"/>
    </location>
</feature>
<feature type="compositionally biased region" description="Low complexity" evidence="11">
    <location>
        <begin position="1237"/>
        <end position="1254"/>
    </location>
</feature>
<feature type="region of interest" description="Disordered" evidence="11">
    <location>
        <begin position="501"/>
        <end position="554"/>
    </location>
</feature>
<evidence type="ECO:0000256" key="7">
    <source>
        <dbReference type="ARBA" id="ARBA00023125"/>
    </source>
</evidence>
<keyword evidence="3" id="KW-0677">Repeat</keyword>
<feature type="region of interest" description="Disordered" evidence="11">
    <location>
        <begin position="2051"/>
        <end position="2101"/>
    </location>
</feature>
<feature type="region of interest" description="Disordered" evidence="11">
    <location>
        <begin position="335"/>
        <end position="403"/>
    </location>
</feature>
<feature type="compositionally biased region" description="Low complexity" evidence="11">
    <location>
        <begin position="177"/>
        <end position="202"/>
    </location>
</feature>
<proteinExistence type="predicted"/>
<dbReference type="InterPro" id="IPR036236">
    <property type="entry name" value="Znf_C2H2_sf"/>
</dbReference>
<dbReference type="PANTHER" id="PTHR45944">
    <property type="entry name" value="SCHNURRI, ISOFORM F"/>
    <property type="match status" value="1"/>
</dbReference>
<feature type="region of interest" description="Disordered" evidence="11">
    <location>
        <begin position="161"/>
        <end position="202"/>
    </location>
</feature>
<feature type="compositionally biased region" description="Low complexity" evidence="11">
    <location>
        <begin position="89"/>
        <end position="114"/>
    </location>
</feature>
<feature type="region of interest" description="Disordered" evidence="11">
    <location>
        <begin position="1586"/>
        <end position="1610"/>
    </location>
</feature>
<evidence type="ECO:0000313" key="15">
    <source>
        <dbReference type="Proteomes" id="UP000075880"/>
    </source>
</evidence>
<reference evidence="14" key="1">
    <citation type="submission" date="2024-04" db="UniProtKB">
        <authorList>
            <consortium name="EnsemblMetazoa"/>
        </authorList>
    </citation>
    <scope>IDENTIFICATION</scope>
    <source>
        <strain evidence="14">EBRO</strain>
    </source>
</reference>
<evidence type="ECO:0000256" key="10">
    <source>
        <dbReference type="PROSITE-ProRule" id="PRU00042"/>
    </source>
</evidence>
<feature type="compositionally biased region" description="Gly residues" evidence="11">
    <location>
        <begin position="37"/>
        <end position="46"/>
    </location>
</feature>
<feature type="compositionally biased region" description="Low complexity" evidence="11">
    <location>
        <begin position="222"/>
        <end position="233"/>
    </location>
</feature>
<feature type="region of interest" description="Disordered" evidence="11">
    <location>
        <begin position="2733"/>
        <end position="2757"/>
    </location>
</feature>
<feature type="region of interest" description="Disordered" evidence="11">
    <location>
        <begin position="621"/>
        <end position="673"/>
    </location>
</feature>
<evidence type="ECO:0000256" key="5">
    <source>
        <dbReference type="ARBA" id="ARBA00022833"/>
    </source>
</evidence>
<name>A0AAG5D8H2_ANOAO</name>
<feature type="domain" description="C2H2-type" evidence="12">
    <location>
        <begin position="601"/>
        <end position="630"/>
    </location>
</feature>
<dbReference type="InterPro" id="IPR034729">
    <property type="entry name" value="Znf_CCHC_HIVEP"/>
</dbReference>
<dbReference type="FunFam" id="3.30.160.60:FF:000322">
    <property type="entry name" value="GDNF-inducible zinc finger protein 1"/>
    <property type="match status" value="1"/>
</dbReference>
<dbReference type="Pfam" id="PF12874">
    <property type="entry name" value="zf-met"/>
    <property type="match status" value="1"/>
</dbReference>
<keyword evidence="7" id="KW-0238">DNA-binding</keyword>
<accession>A0AAG5D8H2</accession>
<keyword evidence="5" id="KW-0862">Zinc</keyword>
<dbReference type="InterPro" id="IPR051969">
    <property type="entry name" value="Zinc-finger_DNA-bd_regulators"/>
</dbReference>
<feature type="compositionally biased region" description="Basic and acidic residues" evidence="11">
    <location>
        <begin position="245"/>
        <end position="256"/>
    </location>
</feature>
<evidence type="ECO:0000259" key="13">
    <source>
        <dbReference type="PROSITE" id="PS51811"/>
    </source>
</evidence>
<keyword evidence="2" id="KW-0479">Metal-binding</keyword>
<evidence type="ECO:0000256" key="11">
    <source>
        <dbReference type="SAM" id="MobiDB-lite"/>
    </source>
</evidence>
<feature type="compositionally biased region" description="Low complexity" evidence="11">
    <location>
        <begin position="920"/>
        <end position="933"/>
    </location>
</feature>
<feature type="compositionally biased region" description="Acidic residues" evidence="11">
    <location>
        <begin position="2081"/>
        <end position="2094"/>
    </location>
</feature>
<evidence type="ECO:0000259" key="12">
    <source>
        <dbReference type="PROSITE" id="PS50157"/>
    </source>
</evidence>
<feature type="region of interest" description="Disordered" evidence="11">
    <location>
        <begin position="1078"/>
        <end position="1105"/>
    </location>
</feature>
<feature type="region of interest" description="Disordered" evidence="11">
    <location>
        <begin position="1201"/>
        <end position="1335"/>
    </location>
</feature>
<evidence type="ECO:0000256" key="9">
    <source>
        <dbReference type="ARBA" id="ARBA00023242"/>
    </source>
</evidence>
<dbReference type="PROSITE" id="PS51811">
    <property type="entry name" value="ZF_CCHC_HIVEP"/>
    <property type="match status" value="1"/>
</dbReference>
<comment type="subcellular location">
    <subcellularLocation>
        <location evidence="1">Nucleus</location>
    </subcellularLocation>
</comment>
<feature type="compositionally biased region" description="Basic residues" evidence="11">
    <location>
        <begin position="338"/>
        <end position="357"/>
    </location>
</feature>
<dbReference type="InterPro" id="IPR013087">
    <property type="entry name" value="Znf_C2H2_type"/>
</dbReference>
<sequence>MARKKGSGKAKSTGRKITPDNKQTDKKTDVKVKDDPGGGVAGGGGAKPAMEVTNHRHESRPSQLRQLANGGGGNEGEQTKQTSTETVRSSGSTANNATARNTSPATTNSTTTTTVEHYKSCSSSIPSVPAPPTAISVSASSNLKYLHKKFKRIASATLMEEDDAPNLKERERERESTTTVREPATGNSSLSLQSHQHQQQQLVTVVRPSATVAPLVSHTITSSSSASRPSVSSVGHHASTSDGSNARDEPTGDESTKIVAVRTPSSALLADNTLAAPADRGAPVAAAAAVIGTSAVVFDYRQQQQQQQQLQQQYHQFHPSLHPGVATVNAFHPQPLLQHHHPHPHPHLLFHHHHHQHQQGLPPPQQQQQQQQQQTSANIASSSNSSSSSTIISSSISNSNSSNSSVLLLPQSAIAGVSAVTSSSPLSMSLSSAPAAISDNCDLSVANKLAKSPYSPLGGGAVQYIVAYPQHHQQQQPPPIDQGPKYHSSLHYTNGAVSAVVEPRPQPPHRTGGLSSASSGGSSGSPSPPSSVVSNLGTSSAHHTTSSGSGSLVASGGTAVNTAVVGPGPPGRYVCPYCQMNCSKPSVLEKHIRRHTNERPFKCDLCGIAFKTKSNLYKHRRSRAHASKSQCEDPNGLSLLDDDGGSLGGSDIDDKELSNSGSEIMNYRGSPLDERVNSPQQLLVEKPYKPKFHNAALYTKVENKPIATVGPVGGLGLIGPQQAPNNASAGSAPVSHYLNGQNVESLEQHISKLISQNEAIVEVVEAPLQKKYHKITGISRGISVSGSGGSSASFSQSTPVVGSNSNLNVGAIPSQNSQPLPSVQDAAASRLANALLQQQQQQQMQSQQMQHLMQLQHQHQPQPYVASYVHLPGQQHVINLTNRPVVTPKSTVILQQQQPQPPSVVVLNGILPTGGSVPGASNSALESASSSASADRDCQNNVTSDAGSSYQPLNLTKTSAPEQVPVSVSERGMAIAPTTQSGFLVQQPLEAGETLQHPMPLYRRQVRKDSQEAQVSTISGSPVPQVATVSVSIATATTITSSTSTTPLSTTVPSSAVTTVSASSASQPPHVPLHVQVSSAGTSSGGVHRPTATPTPPLTVANHPQNPERSIIKDLLLNSRAFGVVQNPDGENGDNLYTCKMCNVSFRDVDSLKYHMICYCQGSGSNLNSPSSSSAPISPVGSPSAAAASYIRSRSVSSLKQLARSSLNPPSARTPSSLSKLAKSQLTRPRTKPENISLPSDSSSSSSVQSSTGSNAGTSFGSKGGLVVDMVQNPLPSPGPLLGNTRLVDSHRPDPGKTQQKITATDSNETLSKSASHRQHRTLSGASGSSGGHNALHLFGGELELIERKTAFEDDGDKLTMNPSLPVHRYTSGGTFTQNISGMEIEDEETQKRALHYRRTLNSGGTLIEMARTEPSGRGAPLPIVTPKVTASPTHFQFPPINSITAFNSLTLPAVPPPGQASQIVHGGKIIPFVQGMPGPNTLSSLGPAVELVPSAMERRPDPNPQSLLTIVVPSGTGNNPSLAPTHQVAGSLLAIQQPTASTPASSRIGGPAGTSLTYAHIVEAPKKQLAGVPKNGLSVREIWSPAKQQQQQQLQADFSSPSPTQAVSRKSFNFTRMADNVSPRRKADIPPLHLSVADSKAKPDEVRYFNFETMISTSEIMIKPPPPPPPPPPAPSSSATTALSVDTSSGAVGSQQESIQNAPVPPSPRPNKFLRPNTLPLKPGTFTPKRHHGITPTNNTMPLISPETPRPSKSCRELYFNGHAYTNIGLKSSTKPFYCTVNKTQPFYFQTQKQLSMYSNWQVHPENDPHPLGLRQVTVMALYDSNHHRDRRYAIAGPRKIPLAIVASRPAGGDVVSCLSGEGQVRVSPIEVKSNVPCSPAYVLATLASQQPPTITTMTPSLLPTHYSRESLSPGQQYSEKSKSSTDQALAGSEPSLMMGTSVGGGGSRHPSRSASAERALSGGFESTEEYTYVRGRGRGKYVCNECGIRCKKPSMLKKHIRTHTDVRPYSCQYCSFHFKTKGNLTKHMKSKSHFKKCTELGLNPVPVHVDDDGGDIDIEGDQQSVSSERTSTIPGDSDTATDTDGDETDDSEEMKSRLPEHEAAEGLLSLSMTRPTSACSSLGIGHQPSVGSSMEPTAAAEEAYMKQHISSYLTPEQQQSHGLLNSTSSPNPPHSPMTIVQLQQEQDPTVKLDGGSLTHPRRIITYGNGPKLEYNLLKHEQYYSDPNLGSKKKREHERSFPNASDEAARAGDADDEDDTARPIDLTKKPRHQPSARGGEIVAEVSLPIKSSTHQYNNRRGMSFHQLQQASASAPQQPLAMVTPHQSSQQMPVEHNHPMIRPLDREQLALHQQMYENRPPSKQPDQQQPQQVIVRVSDVLTPISGTANLLTTLVSNTDKIPLIVTPFEPSGGTTPGGVDENSYFHEYLKERALQDTRIKQSQMKPGSSIVMRDAPSPHQHGHPQPQHAQFPQDQIMYNFQQQHVPLQPCYEDAHAPVNVGPSMVAVVAQATLATKATPPPAALPPLTATVIPPASAATAPTTSTAPPERVYRIFSGKNERHRASPTTEATVKSVPVSHTEPPTLPEVKHSGETVRSKYVAVEADGKHNASCVSGSATVPPSVVTTSNNTLQLVSSASLRVLGNECPLVSENASPMDTLAEIAAGSVKLDVSKVQQQLSFVSEPLPMMPTPTPVTTNVRSRCNSINSSAKVAPPPVPESAKNLASEYLKLAQSVTSKRKRADSESAAGGVSDHETSSLSIPVPVVPVVMAPVAEGVQKPIATVAPIVANIAPLPSTQQQQQQQQLQPTGTSAGNGNSSTSGNGSNVQAVEVATGGGIGPARKVVVVGEDGFKKTVGGGRPVASAGGEFVGTPPSAFTPSMHQEDGGRPVCEICNKKFHKLSQLSIHMNIHYMERKYRCEPCGTSFRSQGLYLKHERSATHRNKVSMTTTFGVATDTNPRPFYCRDCEVGFRIHGHLAKHLRSKMHVLKLECLGKLPFGTYTEIERSGTNLTEIDTSDCENSLSSLKRLAVRLNVKDPAKVLPAGGSAAGSSSSSTSSTGSGGAMGAVGGVGGGTSGNETDSCDDNFGLENGEDEFPLGAGGSKGETTPDDVSHSQRAIVNGEKGIDGVSDGALETATTCNGGRELRNINNNVKRKIDDMPSVGKGVEEATCSTSGGVLSEAKRPRYSLELLDGAGSSDVPAEGGVSTSG</sequence>
<feature type="compositionally biased region" description="Gly residues" evidence="11">
    <location>
        <begin position="3059"/>
        <end position="3075"/>
    </location>
</feature>
<feature type="domain" description="C2H2-type" evidence="12">
    <location>
        <begin position="2961"/>
        <end position="2990"/>
    </location>
</feature>
<feature type="region of interest" description="Disordered" evidence="11">
    <location>
        <begin position="219"/>
        <end position="256"/>
    </location>
</feature>
<protein>
    <submittedName>
        <fullName evidence="14">Uncharacterized protein</fullName>
    </submittedName>
</protein>
<keyword evidence="8" id="KW-0804">Transcription</keyword>
<feature type="compositionally biased region" description="Polar residues" evidence="11">
    <location>
        <begin position="1297"/>
        <end position="1314"/>
    </location>
</feature>
<feature type="compositionally biased region" description="Polar residues" evidence="11">
    <location>
        <begin position="79"/>
        <end position="88"/>
    </location>
</feature>
<feature type="domain" description="C2H2-type" evidence="12">
    <location>
        <begin position="2888"/>
        <end position="2915"/>
    </location>
</feature>
<feature type="compositionally biased region" description="Basic and acidic residues" evidence="11">
    <location>
        <begin position="17"/>
        <end position="36"/>
    </location>
</feature>
<dbReference type="InterPro" id="IPR003604">
    <property type="entry name" value="Matrin/U1-like-C_Znf_C2H2"/>
</dbReference>
<dbReference type="SUPFAM" id="SSF57667">
    <property type="entry name" value="beta-beta-alpha zinc fingers"/>
    <property type="match status" value="4"/>
</dbReference>
<feature type="region of interest" description="Disordered" evidence="11">
    <location>
        <begin position="1660"/>
        <end position="1751"/>
    </location>
</feature>
<evidence type="ECO:0000256" key="3">
    <source>
        <dbReference type="ARBA" id="ARBA00022737"/>
    </source>
</evidence>